<reference evidence="1 2" key="1">
    <citation type="submission" date="2019-05" db="EMBL/GenBank/DDBJ databases">
        <title>Another draft genome of Portunus trituberculatus and its Hox gene families provides insights of decapod evolution.</title>
        <authorList>
            <person name="Jeong J.-H."/>
            <person name="Song I."/>
            <person name="Kim S."/>
            <person name="Choi T."/>
            <person name="Kim D."/>
            <person name="Ryu S."/>
            <person name="Kim W."/>
        </authorList>
    </citation>
    <scope>NUCLEOTIDE SEQUENCE [LARGE SCALE GENOMIC DNA]</scope>
    <source>
        <tissue evidence="1">Muscle</tissue>
    </source>
</reference>
<dbReference type="Proteomes" id="UP000324222">
    <property type="component" value="Unassembled WGS sequence"/>
</dbReference>
<dbReference type="AlphaFoldDB" id="A0A5B7JXR8"/>
<organism evidence="1 2">
    <name type="scientific">Portunus trituberculatus</name>
    <name type="common">Swimming crab</name>
    <name type="synonym">Neptunus trituberculatus</name>
    <dbReference type="NCBI Taxonomy" id="210409"/>
    <lineage>
        <taxon>Eukaryota</taxon>
        <taxon>Metazoa</taxon>
        <taxon>Ecdysozoa</taxon>
        <taxon>Arthropoda</taxon>
        <taxon>Crustacea</taxon>
        <taxon>Multicrustacea</taxon>
        <taxon>Malacostraca</taxon>
        <taxon>Eumalacostraca</taxon>
        <taxon>Eucarida</taxon>
        <taxon>Decapoda</taxon>
        <taxon>Pleocyemata</taxon>
        <taxon>Brachyura</taxon>
        <taxon>Eubrachyura</taxon>
        <taxon>Portunoidea</taxon>
        <taxon>Portunidae</taxon>
        <taxon>Portuninae</taxon>
        <taxon>Portunus</taxon>
    </lineage>
</organism>
<protein>
    <submittedName>
        <fullName evidence="1">Uncharacterized protein</fullName>
    </submittedName>
</protein>
<evidence type="ECO:0000313" key="2">
    <source>
        <dbReference type="Proteomes" id="UP000324222"/>
    </source>
</evidence>
<evidence type="ECO:0000313" key="1">
    <source>
        <dbReference type="EMBL" id="MPC99243.1"/>
    </source>
</evidence>
<keyword evidence="2" id="KW-1185">Reference proteome</keyword>
<sequence length="73" mass="8028">MVASGALLNATPEVAERLCPCSAMQTELHVLESCPLTQAISTRYDFTSWSQILSNDTQFPVAEIVYNVLSCFD</sequence>
<proteinExistence type="predicted"/>
<gene>
    <name evidence="1" type="ORF">E2C01_094645</name>
</gene>
<comment type="caution">
    <text evidence="1">The sequence shown here is derived from an EMBL/GenBank/DDBJ whole genome shotgun (WGS) entry which is preliminary data.</text>
</comment>
<name>A0A5B7JXR8_PORTR</name>
<accession>A0A5B7JXR8</accession>
<dbReference type="EMBL" id="VSRR010117534">
    <property type="protein sequence ID" value="MPC99243.1"/>
    <property type="molecule type" value="Genomic_DNA"/>
</dbReference>